<keyword evidence="1" id="KW-0812">Transmembrane</keyword>
<dbReference type="EMBL" id="FNHL01000002">
    <property type="protein sequence ID" value="SDM36954.1"/>
    <property type="molecule type" value="Genomic_DNA"/>
</dbReference>
<dbReference type="Pfam" id="PF26650">
    <property type="entry name" value="DUF8215"/>
    <property type="match status" value="1"/>
</dbReference>
<feature type="transmembrane region" description="Helical" evidence="1">
    <location>
        <begin position="88"/>
        <end position="106"/>
    </location>
</feature>
<evidence type="ECO:0000256" key="1">
    <source>
        <dbReference type="SAM" id="Phobius"/>
    </source>
</evidence>
<feature type="transmembrane region" description="Helical" evidence="1">
    <location>
        <begin position="20"/>
        <end position="41"/>
    </location>
</feature>
<dbReference type="RefSeq" id="WP_089695781.1">
    <property type="nucleotide sequence ID" value="NZ_FNHL01000002.1"/>
</dbReference>
<evidence type="ECO:0000259" key="2">
    <source>
        <dbReference type="Pfam" id="PF26650"/>
    </source>
</evidence>
<keyword evidence="1" id="KW-1133">Transmembrane helix</keyword>
<dbReference type="AlphaFoldDB" id="A0A1G9SNI0"/>
<dbReference type="Proteomes" id="UP000199451">
    <property type="component" value="Unassembled WGS sequence"/>
</dbReference>
<reference evidence="4" key="1">
    <citation type="submission" date="2016-10" db="EMBL/GenBank/DDBJ databases">
        <authorList>
            <person name="Varghese N."/>
            <person name="Submissions S."/>
        </authorList>
    </citation>
    <scope>NUCLEOTIDE SEQUENCE [LARGE SCALE GENOMIC DNA]</scope>
    <source>
        <strain evidence="4">CGMCC 1.10119</strain>
    </source>
</reference>
<sequence>MPESSRHSLNARLERWLDYVFFALLEVSVLPLPVLLVLTGAPNQDAVSLSALTALGAATVAVASFRGEYVDVGRWPMASDFVTMPFRSAYYGLAIGGGTWLGVAARTVLPRWWVGVAVTLTVVVALLAGFPRAVLRLQSLSSWRP</sequence>
<feature type="domain" description="DUF8215" evidence="2">
    <location>
        <begin position="10"/>
        <end position="136"/>
    </location>
</feature>
<dbReference type="STRING" id="660521.SAMN04487949_1432"/>
<keyword evidence="1" id="KW-0472">Membrane</keyword>
<name>A0A1G9SNI0_9EURY</name>
<protein>
    <recommendedName>
        <fullName evidence="2">DUF8215 domain-containing protein</fullName>
    </recommendedName>
</protein>
<organism evidence="3 4">
    <name type="scientific">Halogranum gelatinilyticum</name>
    <dbReference type="NCBI Taxonomy" id="660521"/>
    <lineage>
        <taxon>Archaea</taxon>
        <taxon>Methanobacteriati</taxon>
        <taxon>Methanobacteriota</taxon>
        <taxon>Stenosarchaea group</taxon>
        <taxon>Halobacteria</taxon>
        <taxon>Halobacteriales</taxon>
        <taxon>Haloferacaceae</taxon>
    </lineage>
</organism>
<feature type="transmembrane region" description="Helical" evidence="1">
    <location>
        <begin position="47"/>
        <end position="67"/>
    </location>
</feature>
<keyword evidence="4" id="KW-1185">Reference proteome</keyword>
<proteinExistence type="predicted"/>
<accession>A0A1G9SNI0</accession>
<dbReference type="InterPro" id="IPR058528">
    <property type="entry name" value="DUF8215"/>
</dbReference>
<dbReference type="OrthoDB" id="317982at2157"/>
<evidence type="ECO:0000313" key="4">
    <source>
        <dbReference type="Proteomes" id="UP000199451"/>
    </source>
</evidence>
<feature type="transmembrane region" description="Helical" evidence="1">
    <location>
        <begin position="112"/>
        <end position="135"/>
    </location>
</feature>
<evidence type="ECO:0000313" key="3">
    <source>
        <dbReference type="EMBL" id="SDM36954.1"/>
    </source>
</evidence>
<gene>
    <name evidence="3" type="ORF">SAMN04487949_1432</name>
</gene>